<dbReference type="EMBL" id="CP024988">
    <property type="protein sequence ID" value="AWT24917.1"/>
    <property type="molecule type" value="Genomic_DNA"/>
</dbReference>
<name>A0A2Z3YSB2_9CORY</name>
<dbReference type="InterPro" id="IPR050428">
    <property type="entry name" value="TCS_sensor_his_kinase"/>
</dbReference>
<dbReference type="CDD" id="cd00082">
    <property type="entry name" value="HisKA"/>
    <property type="match status" value="1"/>
</dbReference>
<dbReference type="FunFam" id="1.10.287.130:FF:000001">
    <property type="entry name" value="Two-component sensor histidine kinase"/>
    <property type="match status" value="1"/>
</dbReference>
<dbReference type="SUPFAM" id="SSF158472">
    <property type="entry name" value="HAMP domain-like"/>
    <property type="match status" value="1"/>
</dbReference>
<dbReference type="AlphaFoldDB" id="A0A2Z3YSB2"/>
<keyword evidence="4" id="KW-0597">Phosphoprotein</keyword>
<dbReference type="CDD" id="cd06225">
    <property type="entry name" value="HAMP"/>
    <property type="match status" value="1"/>
</dbReference>
<evidence type="ECO:0000256" key="10">
    <source>
        <dbReference type="ARBA" id="ARBA00023136"/>
    </source>
</evidence>
<dbReference type="Gene3D" id="6.10.340.10">
    <property type="match status" value="1"/>
</dbReference>
<accession>A0A2Z3YSB2</accession>
<dbReference type="PROSITE" id="PS50109">
    <property type="entry name" value="HIS_KIN"/>
    <property type="match status" value="1"/>
</dbReference>
<evidence type="ECO:0000256" key="1">
    <source>
        <dbReference type="ARBA" id="ARBA00000085"/>
    </source>
</evidence>
<dbReference type="RefSeq" id="WP_066589332.1">
    <property type="nucleotide sequence ID" value="NZ_CABKVS010000002.1"/>
</dbReference>
<dbReference type="PROSITE" id="PS50885">
    <property type="entry name" value="HAMP"/>
    <property type="match status" value="1"/>
</dbReference>
<dbReference type="Gene3D" id="3.30.565.10">
    <property type="entry name" value="Histidine kinase-like ATPase, C-terminal domain"/>
    <property type="match status" value="1"/>
</dbReference>
<dbReference type="EC" id="2.7.13.3" evidence="3"/>
<evidence type="ECO:0000313" key="16">
    <source>
        <dbReference type="Proteomes" id="UP000247696"/>
    </source>
</evidence>
<keyword evidence="10 12" id="KW-0472">Membrane</keyword>
<dbReference type="SMART" id="SM00304">
    <property type="entry name" value="HAMP"/>
    <property type="match status" value="1"/>
</dbReference>
<gene>
    <name evidence="15" type="primary">tcrY_1</name>
    <name evidence="15" type="ORF">Csp1_00850</name>
</gene>
<dbReference type="InterPro" id="IPR003660">
    <property type="entry name" value="HAMP_dom"/>
</dbReference>
<dbReference type="InterPro" id="IPR004358">
    <property type="entry name" value="Sig_transdc_His_kin-like_C"/>
</dbReference>
<dbReference type="GO" id="GO:0000155">
    <property type="term" value="F:phosphorelay sensor kinase activity"/>
    <property type="evidence" value="ECO:0007669"/>
    <property type="project" value="InterPro"/>
</dbReference>
<dbReference type="SMART" id="SM00387">
    <property type="entry name" value="HATPase_c"/>
    <property type="match status" value="1"/>
</dbReference>
<evidence type="ECO:0000259" key="13">
    <source>
        <dbReference type="PROSITE" id="PS50109"/>
    </source>
</evidence>
<dbReference type="PRINTS" id="PR00344">
    <property type="entry name" value="BCTRLSENSOR"/>
</dbReference>
<evidence type="ECO:0000313" key="15">
    <source>
        <dbReference type="EMBL" id="AWT24917.1"/>
    </source>
</evidence>
<proteinExistence type="predicted"/>
<dbReference type="InterPro" id="IPR036097">
    <property type="entry name" value="HisK_dim/P_sf"/>
</dbReference>
<dbReference type="InterPro" id="IPR036890">
    <property type="entry name" value="HATPase_C_sf"/>
</dbReference>
<dbReference type="InterPro" id="IPR003594">
    <property type="entry name" value="HATPase_dom"/>
</dbReference>
<evidence type="ECO:0000256" key="7">
    <source>
        <dbReference type="ARBA" id="ARBA00022777"/>
    </source>
</evidence>
<evidence type="ECO:0000256" key="5">
    <source>
        <dbReference type="ARBA" id="ARBA00022679"/>
    </source>
</evidence>
<reference evidence="16" key="1">
    <citation type="submission" date="2017-11" db="EMBL/GenBank/DDBJ databases">
        <title>Otitis media/interna in a cat caused by the recently described species Corynebacterium provencense.</title>
        <authorList>
            <person name="Kittl S."/>
            <person name="Brodard I."/>
            <person name="Rychener L."/>
            <person name="Jores J."/>
            <person name="Roosje P."/>
            <person name="Gobeli Brawand S."/>
        </authorList>
    </citation>
    <scope>NUCLEOTIDE SEQUENCE [LARGE SCALE GENOMIC DNA]</scope>
    <source>
        <strain evidence="16">17KM38</strain>
    </source>
</reference>
<dbReference type="Pfam" id="PF00672">
    <property type="entry name" value="HAMP"/>
    <property type="match status" value="1"/>
</dbReference>
<comment type="catalytic activity">
    <reaction evidence="1">
        <text>ATP + protein L-histidine = ADP + protein N-phospho-L-histidine.</text>
        <dbReference type="EC" id="2.7.13.3"/>
    </reaction>
</comment>
<dbReference type="InterPro" id="IPR003661">
    <property type="entry name" value="HisK_dim/P_dom"/>
</dbReference>
<dbReference type="GO" id="GO:0005886">
    <property type="term" value="C:plasma membrane"/>
    <property type="evidence" value="ECO:0007669"/>
    <property type="project" value="UniProtKB-SubCell"/>
</dbReference>
<dbReference type="CDD" id="cd00075">
    <property type="entry name" value="HATPase"/>
    <property type="match status" value="1"/>
</dbReference>
<evidence type="ECO:0000256" key="9">
    <source>
        <dbReference type="ARBA" id="ARBA00023012"/>
    </source>
</evidence>
<dbReference type="SMART" id="SM00388">
    <property type="entry name" value="HisKA"/>
    <property type="match status" value="1"/>
</dbReference>
<evidence type="ECO:0000256" key="2">
    <source>
        <dbReference type="ARBA" id="ARBA00004236"/>
    </source>
</evidence>
<dbReference type="InterPro" id="IPR005467">
    <property type="entry name" value="His_kinase_dom"/>
</dbReference>
<keyword evidence="9" id="KW-0902">Two-component regulatory system</keyword>
<dbReference type="PANTHER" id="PTHR45436">
    <property type="entry name" value="SENSOR HISTIDINE KINASE YKOH"/>
    <property type="match status" value="1"/>
</dbReference>
<feature type="region of interest" description="Disordered" evidence="11">
    <location>
        <begin position="476"/>
        <end position="517"/>
    </location>
</feature>
<comment type="subcellular location">
    <subcellularLocation>
        <location evidence="2">Cell membrane</location>
    </subcellularLocation>
</comment>
<evidence type="ECO:0000256" key="3">
    <source>
        <dbReference type="ARBA" id="ARBA00012438"/>
    </source>
</evidence>
<keyword evidence="7 15" id="KW-0418">Kinase</keyword>
<feature type="domain" description="Histidine kinase" evidence="13">
    <location>
        <begin position="265"/>
        <end position="478"/>
    </location>
</feature>
<evidence type="ECO:0000256" key="6">
    <source>
        <dbReference type="ARBA" id="ARBA00022692"/>
    </source>
</evidence>
<sequence>MSLFTRMTASLRWQIVLTMSTVVLITVASVVVVTRSVSLAQVSDRANAAVEQELEEFRRFVAQGTDPVTAAPFSSSRRLTEVYLSRQIPDEDELMVGLLDGNLVQADRSRLKSAHPEPLDPSEPLAGEMLSSEESSGIFDDPGRGTAHWGRLTFTTGGDRQSGQFAVVMFTREDEAAVSSQVRMMAVAGAGGVLVATLLALLVAGRIIAPLRRLQEVSSSISNSDLSRRVPVDGPREISRLAETFNAMLDRLETVVNDQRAFVDDAGHELRTPLTVVRGQLELLETGDAESRARSVELATTELDRMTRMVNDLLTLAVADSGTFLHPAPVDVAELTIDIEDKARTISDRALLVDAAEGVVDLDEQRVTEAMLELFGNAVRYSGDTVEIGSEFRGEGADRVLRIWVRDRGPGLTPEAQESMFRRFSRGDGPSRASTRSRGAGLGLSIVKSIAEGHGGRAFVESTVGLGSIFGLQIPAPETRGRAGESEEQEAPGTTVAGPDGGPDSGPHSGPDREKRR</sequence>
<dbReference type="Pfam" id="PF02518">
    <property type="entry name" value="HATPase_c"/>
    <property type="match status" value="1"/>
</dbReference>
<organism evidence="15 16">
    <name type="scientific">Corynebacterium provencense</name>
    <dbReference type="NCBI Taxonomy" id="1737425"/>
    <lineage>
        <taxon>Bacteria</taxon>
        <taxon>Bacillati</taxon>
        <taxon>Actinomycetota</taxon>
        <taxon>Actinomycetes</taxon>
        <taxon>Mycobacteriales</taxon>
        <taxon>Corynebacteriaceae</taxon>
        <taxon>Corynebacterium</taxon>
    </lineage>
</organism>
<dbReference type="SUPFAM" id="SSF55874">
    <property type="entry name" value="ATPase domain of HSP90 chaperone/DNA topoisomerase II/histidine kinase"/>
    <property type="match status" value="1"/>
</dbReference>
<dbReference type="KEGG" id="cpre:Csp1_00850"/>
<protein>
    <recommendedName>
        <fullName evidence="3">histidine kinase</fullName>
        <ecNumber evidence="3">2.7.13.3</ecNumber>
    </recommendedName>
</protein>
<dbReference type="Proteomes" id="UP000247696">
    <property type="component" value="Chromosome"/>
</dbReference>
<keyword evidence="6 12" id="KW-0812">Transmembrane</keyword>
<evidence type="ECO:0000259" key="14">
    <source>
        <dbReference type="PROSITE" id="PS50885"/>
    </source>
</evidence>
<dbReference type="Pfam" id="PF00512">
    <property type="entry name" value="HisKA"/>
    <property type="match status" value="1"/>
</dbReference>
<feature type="domain" description="HAMP" evidence="14">
    <location>
        <begin position="205"/>
        <end position="257"/>
    </location>
</feature>
<feature type="transmembrane region" description="Helical" evidence="12">
    <location>
        <begin position="184"/>
        <end position="204"/>
    </location>
</feature>
<evidence type="ECO:0000256" key="4">
    <source>
        <dbReference type="ARBA" id="ARBA00022553"/>
    </source>
</evidence>
<feature type="region of interest" description="Disordered" evidence="11">
    <location>
        <begin position="110"/>
        <end position="141"/>
    </location>
</feature>
<evidence type="ECO:0000256" key="12">
    <source>
        <dbReference type="SAM" id="Phobius"/>
    </source>
</evidence>
<dbReference type="Gene3D" id="1.10.287.130">
    <property type="match status" value="1"/>
</dbReference>
<dbReference type="PANTHER" id="PTHR45436:SF5">
    <property type="entry name" value="SENSOR HISTIDINE KINASE TRCS"/>
    <property type="match status" value="1"/>
</dbReference>
<keyword evidence="16" id="KW-1185">Reference proteome</keyword>
<dbReference type="SUPFAM" id="SSF47384">
    <property type="entry name" value="Homodimeric domain of signal transducing histidine kinase"/>
    <property type="match status" value="1"/>
</dbReference>
<dbReference type="STRING" id="1737425.GCA_900049755_02735"/>
<evidence type="ECO:0000256" key="11">
    <source>
        <dbReference type="SAM" id="MobiDB-lite"/>
    </source>
</evidence>
<keyword evidence="5 15" id="KW-0808">Transferase</keyword>
<evidence type="ECO:0000256" key="8">
    <source>
        <dbReference type="ARBA" id="ARBA00022989"/>
    </source>
</evidence>
<keyword evidence="8 12" id="KW-1133">Transmembrane helix</keyword>